<evidence type="ECO:0000313" key="3">
    <source>
        <dbReference type="EMBL" id="UYQ70461.1"/>
    </source>
</evidence>
<feature type="domain" description="Prokaryotic-type class I peptide chain release factors" evidence="2">
    <location>
        <begin position="24"/>
        <end position="40"/>
    </location>
</feature>
<dbReference type="Proteomes" id="UP001163882">
    <property type="component" value="Chromosome"/>
</dbReference>
<accession>A0ABY6IIP5</accession>
<dbReference type="RefSeq" id="WP_264224155.1">
    <property type="nucleotide sequence ID" value="NZ_CP107716.1"/>
</dbReference>
<evidence type="ECO:0000259" key="2">
    <source>
        <dbReference type="PROSITE" id="PS00745"/>
    </source>
</evidence>
<dbReference type="PANTHER" id="PTHR47814:SF1">
    <property type="entry name" value="PEPTIDYL-TRNA HYDROLASE ARFB"/>
    <property type="match status" value="1"/>
</dbReference>
<evidence type="ECO:0000313" key="4">
    <source>
        <dbReference type="Proteomes" id="UP001163882"/>
    </source>
</evidence>
<proteinExistence type="predicted"/>
<dbReference type="EC" id="3.1.1.29" evidence="3"/>
<name>A0ABY6IIP5_9HYPH</name>
<organism evidence="3 4">
    <name type="scientific">Pelagibacterium flavum</name>
    <dbReference type="NCBI Taxonomy" id="2984530"/>
    <lineage>
        <taxon>Bacteria</taxon>
        <taxon>Pseudomonadati</taxon>
        <taxon>Pseudomonadota</taxon>
        <taxon>Alphaproteobacteria</taxon>
        <taxon>Hyphomicrobiales</taxon>
        <taxon>Devosiaceae</taxon>
        <taxon>Pelagibacterium</taxon>
    </lineage>
</organism>
<dbReference type="GO" id="GO:0004045">
    <property type="term" value="F:peptidyl-tRNA hydrolase activity"/>
    <property type="evidence" value="ECO:0007669"/>
    <property type="project" value="UniProtKB-EC"/>
</dbReference>
<dbReference type="SUPFAM" id="SSF110916">
    <property type="entry name" value="Peptidyl-tRNA hydrolase domain-like"/>
    <property type="match status" value="1"/>
</dbReference>
<dbReference type="PANTHER" id="PTHR47814">
    <property type="entry name" value="PEPTIDYL-TRNA HYDROLASE ARFB"/>
    <property type="match status" value="1"/>
</dbReference>
<dbReference type="EMBL" id="CP107716">
    <property type="protein sequence ID" value="UYQ70461.1"/>
    <property type="molecule type" value="Genomic_DNA"/>
</dbReference>
<feature type="compositionally biased region" description="Basic residues" evidence="1">
    <location>
        <begin position="105"/>
        <end position="131"/>
    </location>
</feature>
<keyword evidence="4" id="KW-1185">Reference proteome</keyword>
<dbReference type="Gene3D" id="3.30.160.20">
    <property type="match status" value="1"/>
</dbReference>
<dbReference type="PROSITE" id="PS00745">
    <property type="entry name" value="RF_PROK_I"/>
    <property type="match status" value="1"/>
</dbReference>
<dbReference type="NCBIfam" id="NF006718">
    <property type="entry name" value="PRK09256.1"/>
    <property type="match status" value="1"/>
</dbReference>
<dbReference type="InterPro" id="IPR000352">
    <property type="entry name" value="Pep_chain_release_fac_I"/>
</dbReference>
<keyword evidence="3" id="KW-0378">Hydrolase</keyword>
<protein>
    <submittedName>
        <fullName evidence="3">Alternative ribosome rescue aminoacyl-tRNA hydrolase ArfB</fullName>
        <ecNumber evidence="3">3.1.1.29</ecNumber>
    </submittedName>
</protein>
<reference evidence="3" key="1">
    <citation type="submission" date="2022-10" db="EMBL/GenBank/DDBJ databases">
        <title>YIM 151497 complete genome.</title>
        <authorList>
            <person name="Chen X."/>
        </authorList>
    </citation>
    <scope>NUCLEOTIDE SEQUENCE</scope>
    <source>
        <strain evidence="3">YIM 151497</strain>
    </source>
</reference>
<dbReference type="Pfam" id="PF00472">
    <property type="entry name" value="RF-1"/>
    <property type="match status" value="1"/>
</dbReference>
<gene>
    <name evidence="3" type="primary">arfB</name>
    <name evidence="3" type="ORF">OF122_10215</name>
</gene>
<sequence length="143" mass="15700">MTDRLEITANLSIPLSEVELNFVRSSGPGGQNVNKVATAVQLRFDAAASPSLPDGVRTRLIAQAGSRATKDGVIVLTADRHRTQPLNREDALNRLAEMIRTATHVPRKRRPTKPTLASKRRRLDAKTRRGAIKSLRGNKPGFD</sequence>
<evidence type="ECO:0000256" key="1">
    <source>
        <dbReference type="SAM" id="MobiDB-lite"/>
    </source>
</evidence>
<feature type="region of interest" description="Disordered" evidence="1">
    <location>
        <begin position="101"/>
        <end position="143"/>
    </location>
</feature>